<reference evidence="2 3" key="1">
    <citation type="submission" date="2018-08" db="EMBL/GenBank/DDBJ databases">
        <title>A genome reference for cultivated species of the human gut microbiota.</title>
        <authorList>
            <person name="Zou Y."/>
            <person name="Xue W."/>
            <person name="Luo G."/>
        </authorList>
    </citation>
    <scope>NUCLEOTIDE SEQUENCE [LARGE SCALE GENOMIC DNA]</scope>
    <source>
        <strain evidence="2 3">AM44-11BH</strain>
    </source>
</reference>
<name>A0A413RAK5_9FIRM</name>
<gene>
    <name evidence="2" type="ORF">DW944_03830</name>
</gene>
<dbReference type="AlphaFoldDB" id="A0A413RAK5"/>
<accession>A0A413RAK5</accession>
<evidence type="ECO:0000313" key="2">
    <source>
        <dbReference type="EMBL" id="RHA19482.1"/>
    </source>
</evidence>
<dbReference type="InterPro" id="IPR029002">
    <property type="entry name" value="PLPC/GPLD1"/>
</dbReference>
<dbReference type="Proteomes" id="UP000284779">
    <property type="component" value="Unassembled WGS sequence"/>
</dbReference>
<organism evidence="2 3">
    <name type="scientific">Eubacterium ventriosum</name>
    <dbReference type="NCBI Taxonomy" id="39496"/>
    <lineage>
        <taxon>Bacteria</taxon>
        <taxon>Bacillati</taxon>
        <taxon>Bacillota</taxon>
        <taxon>Clostridia</taxon>
        <taxon>Eubacteriales</taxon>
        <taxon>Eubacteriaceae</taxon>
        <taxon>Eubacterium</taxon>
    </lineage>
</organism>
<dbReference type="RefSeq" id="WP_117969851.1">
    <property type="nucleotide sequence ID" value="NZ_CAUBDO010000004.1"/>
</dbReference>
<sequence length="267" mass="31005">MPSAYAHYKFGKMVIPELPKDIKNVIKKYPAPFKAGLQGPDFLFYYRAFSKNKINQIGVSIHHEDFYPFMTHAVKIVNKYGKNSSQYSYLLGLICHYVLDKNCHPYVNVTMDETDCGHIEIEGAFEHKLLVEDGYAPESFPMHHLIPTKESVAESMSPFYNQISTYTIHASLKWMYIIKKFFVAPHKAKRTCIDLLMHATFHYKSLYGHVVEPDSNPKCEHHLDYLYKLFESSATEAVYLIQNFNNALYGDVLSNKFRYDFSGTLYF</sequence>
<dbReference type="Pfam" id="PF00882">
    <property type="entry name" value="Zn_dep_PLPC"/>
    <property type="match status" value="1"/>
</dbReference>
<evidence type="ECO:0000259" key="1">
    <source>
        <dbReference type="Pfam" id="PF00882"/>
    </source>
</evidence>
<evidence type="ECO:0000313" key="3">
    <source>
        <dbReference type="Proteomes" id="UP000284779"/>
    </source>
</evidence>
<proteinExistence type="predicted"/>
<protein>
    <recommendedName>
        <fullName evidence="1">Phospholipase C/D domain-containing protein</fullName>
    </recommendedName>
</protein>
<dbReference type="EMBL" id="QSFD01000003">
    <property type="protein sequence ID" value="RHA19482.1"/>
    <property type="molecule type" value="Genomic_DNA"/>
</dbReference>
<keyword evidence="3" id="KW-1185">Reference proteome</keyword>
<comment type="caution">
    <text evidence="2">The sequence shown here is derived from an EMBL/GenBank/DDBJ whole genome shotgun (WGS) entry which is preliminary data.</text>
</comment>
<feature type="domain" description="Phospholipase C/D" evidence="1">
    <location>
        <begin position="7"/>
        <end position="131"/>
    </location>
</feature>